<evidence type="ECO:0000256" key="1">
    <source>
        <dbReference type="ARBA" id="ARBA00006620"/>
    </source>
</evidence>
<dbReference type="RefSeq" id="WP_114460753.1">
    <property type="nucleotide sequence ID" value="NZ_QPIW01000005.1"/>
</dbReference>
<dbReference type="EMBL" id="QPIW01000005">
    <property type="protein sequence ID" value="RDB06379.1"/>
    <property type="molecule type" value="Genomic_DNA"/>
</dbReference>
<organism evidence="8 9">
    <name type="scientific">Runella aurantiaca</name>
    <dbReference type="NCBI Taxonomy" id="2282308"/>
    <lineage>
        <taxon>Bacteria</taxon>
        <taxon>Pseudomonadati</taxon>
        <taxon>Bacteroidota</taxon>
        <taxon>Cytophagia</taxon>
        <taxon>Cytophagales</taxon>
        <taxon>Spirosomataceae</taxon>
        <taxon>Runella</taxon>
    </lineage>
</organism>
<proteinExistence type="inferred from homology"/>
<evidence type="ECO:0000256" key="7">
    <source>
        <dbReference type="ARBA" id="ARBA00023016"/>
    </source>
</evidence>
<evidence type="ECO:0000256" key="4">
    <source>
        <dbReference type="ARBA" id="ARBA00022759"/>
    </source>
</evidence>
<keyword evidence="2" id="KW-1277">Toxin-antitoxin system</keyword>
<accession>A0A369I9E3</accession>
<evidence type="ECO:0000256" key="6">
    <source>
        <dbReference type="ARBA" id="ARBA00022884"/>
    </source>
</evidence>
<dbReference type="PANTHER" id="PTHR34873">
    <property type="entry name" value="SSR1766 PROTEIN"/>
    <property type="match status" value="1"/>
</dbReference>
<dbReference type="Gene3D" id="3.30.920.30">
    <property type="entry name" value="Hypothetical protein"/>
    <property type="match status" value="1"/>
</dbReference>
<evidence type="ECO:0000313" key="9">
    <source>
        <dbReference type="Proteomes" id="UP000253141"/>
    </source>
</evidence>
<gene>
    <name evidence="8" type="ORF">DVG78_08965</name>
</gene>
<dbReference type="InterPro" id="IPR012933">
    <property type="entry name" value="HicA_mRNA_interferase"/>
</dbReference>
<dbReference type="Proteomes" id="UP000253141">
    <property type="component" value="Unassembled WGS sequence"/>
</dbReference>
<dbReference type="Pfam" id="PF07927">
    <property type="entry name" value="HicA_toxin"/>
    <property type="match status" value="1"/>
</dbReference>
<dbReference type="SUPFAM" id="SSF54786">
    <property type="entry name" value="YcfA/nrd intein domain"/>
    <property type="match status" value="1"/>
</dbReference>
<evidence type="ECO:0000256" key="3">
    <source>
        <dbReference type="ARBA" id="ARBA00022722"/>
    </source>
</evidence>
<dbReference type="GO" id="GO:0003729">
    <property type="term" value="F:mRNA binding"/>
    <property type="evidence" value="ECO:0007669"/>
    <property type="project" value="InterPro"/>
</dbReference>
<keyword evidence="9" id="KW-1185">Reference proteome</keyword>
<dbReference type="OrthoDB" id="9798547at2"/>
<comment type="similarity">
    <text evidence="1">Belongs to the HicA mRNA interferase family.</text>
</comment>
<name>A0A369I9E3_9BACT</name>
<dbReference type="GO" id="GO:0016787">
    <property type="term" value="F:hydrolase activity"/>
    <property type="evidence" value="ECO:0007669"/>
    <property type="project" value="UniProtKB-KW"/>
</dbReference>
<keyword evidence="3" id="KW-0540">Nuclease</keyword>
<comment type="caution">
    <text evidence="8">The sequence shown here is derived from an EMBL/GenBank/DDBJ whole genome shotgun (WGS) entry which is preliminary data.</text>
</comment>
<sequence length="67" mass="7754">MGYNAKEIIKVLEENGWYLDRIKGSHHIYKNDLLKKSVPIPIHGNRDLGKGLFYKILKACNIDKDDL</sequence>
<keyword evidence="4" id="KW-0255">Endonuclease</keyword>
<evidence type="ECO:0000313" key="8">
    <source>
        <dbReference type="EMBL" id="RDB06379.1"/>
    </source>
</evidence>
<dbReference type="PANTHER" id="PTHR34873:SF3">
    <property type="entry name" value="ADDICTION MODULE TOXIN, HICA FAMILY"/>
    <property type="match status" value="1"/>
</dbReference>
<protein>
    <submittedName>
        <fullName evidence="8">Type II toxin-antitoxin system HicA family toxin</fullName>
    </submittedName>
</protein>
<keyword evidence="7" id="KW-0346">Stress response</keyword>
<dbReference type="AlphaFoldDB" id="A0A369I9E3"/>
<keyword evidence="5" id="KW-0378">Hydrolase</keyword>
<dbReference type="GO" id="GO:0004519">
    <property type="term" value="F:endonuclease activity"/>
    <property type="evidence" value="ECO:0007669"/>
    <property type="project" value="UniProtKB-KW"/>
</dbReference>
<evidence type="ECO:0000256" key="2">
    <source>
        <dbReference type="ARBA" id="ARBA00022649"/>
    </source>
</evidence>
<evidence type="ECO:0000256" key="5">
    <source>
        <dbReference type="ARBA" id="ARBA00022801"/>
    </source>
</evidence>
<reference evidence="8 9" key="1">
    <citation type="submission" date="2018-07" db="EMBL/GenBank/DDBJ databases">
        <title>Genome analysis of Runella aurantiaca.</title>
        <authorList>
            <person name="Yang X."/>
        </authorList>
    </citation>
    <scope>NUCLEOTIDE SEQUENCE [LARGE SCALE GENOMIC DNA]</scope>
    <source>
        <strain evidence="8 9">YX9</strain>
    </source>
</reference>
<keyword evidence="6" id="KW-0694">RNA-binding</keyword>
<dbReference type="InterPro" id="IPR038570">
    <property type="entry name" value="HicA_sf"/>
</dbReference>